<dbReference type="RefSeq" id="WP_289504010.1">
    <property type="nucleotide sequence ID" value="NZ_CP116805.1"/>
</dbReference>
<proteinExistence type="predicted"/>
<dbReference type="KEGG" id="gso:PH603_00775"/>
<keyword evidence="4" id="KW-1185">Reference proteome</keyword>
<sequence length="163" mass="17166">MILRPPAPLIPALAAAFLVAGCAGQADWPSLTDPLPDAAARTTPYKDPNARPREVAPPTASDEAVDAMPESAEEAASRFAEVEAAYGAALKAYADVRDSIGTAPDKDVAGDRWREAQLLLTRASFVRERLIPLTGLSEAAAALYAASDKLVATERQKLKALTP</sequence>
<feature type="region of interest" description="Disordered" evidence="1">
    <location>
        <begin position="30"/>
        <end position="73"/>
    </location>
</feature>
<protein>
    <recommendedName>
        <fullName evidence="5">Lipoprotein</fullName>
    </recommendedName>
</protein>
<evidence type="ECO:0000313" key="3">
    <source>
        <dbReference type="EMBL" id="WCL54291.1"/>
    </source>
</evidence>
<dbReference type="AlphaFoldDB" id="A0AAE9XSG7"/>
<dbReference type="EMBL" id="CP116805">
    <property type="protein sequence ID" value="WCL54291.1"/>
    <property type="molecule type" value="Genomic_DNA"/>
</dbReference>
<feature type="chain" id="PRO_5042001021" description="Lipoprotein" evidence="2">
    <location>
        <begin position="27"/>
        <end position="163"/>
    </location>
</feature>
<dbReference type="Proteomes" id="UP001217500">
    <property type="component" value="Chromosome"/>
</dbReference>
<evidence type="ECO:0000256" key="1">
    <source>
        <dbReference type="SAM" id="MobiDB-lite"/>
    </source>
</evidence>
<evidence type="ECO:0008006" key="5">
    <source>
        <dbReference type="Google" id="ProtNLM"/>
    </source>
</evidence>
<feature type="signal peptide" evidence="2">
    <location>
        <begin position="1"/>
        <end position="26"/>
    </location>
</feature>
<gene>
    <name evidence="3" type="ORF">PH603_00775</name>
</gene>
<evidence type="ECO:0000256" key="2">
    <source>
        <dbReference type="SAM" id="SignalP"/>
    </source>
</evidence>
<name>A0AAE9XSG7_9PROT</name>
<keyword evidence="2" id="KW-0732">Signal</keyword>
<reference evidence="3" key="1">
    <citation type="submission" date="2023-01" db="EMBL/GenBank/DDBJ databases">
        <title>The genome sequence of Kordiimonadaceae bacterium 6D33.</title>
        <authorList>
            <person name="Liu Y."/>
        </authorList>
    </citation>
    <scope>NUCLEOTIDE SEQUENCE</scope>
    <source>
        <strain evidence="3">6D33</strain>
    </source>
</reference>
<dbReference type="PROSITE" id="PS51257">
    <property type="entry name" value="PROKAR_LIPOPROTEIN"/>
    <property type="match status" value="1"/>
</dbReference>
<accession>A0AAE9XSG7</accession>
<evidence type="ECO:0000313" key="4">
    <source>
        <dbReference type="Proteomes" id="UP001217500"/>
    </source>
</evidence>
<organism evidence="3 4">
    <name type="scientific">Gimibacter soli</name>
    <dbReference type="NCBI Taxonomy" id="3024400"/>
    <lineage>
        <taxon>Bacteria</taxon>
        <taxon>Pseudomonadati</taxon>
        <taxon>Pseudomonadota</taxon>
        <taxon>Alphaproteobacteria</taxon>
        <taxon>Kordiimonadales</taxon>
        <taxon>Temperatibacteraceae</taxon>
        <taxon>Gimibacter</taxon>
    </lineage>
</organism>